<dbReference type="STRING" id="1993.SAMN04489713_104268"/>
<protein>
    <submittedName>
        <fullName evidence="1">Uncharacterized protein</fullName>
    </submittedName>
</protein>
<gene>
    <name evidence="1" type="ORF">SAMN04489713_104268</name>
</gene>
<dbReference type="RefSeq" id="WP_075021091.1">
    <property type="nucleotide sequence ID" value="NZ_FOVH01000004.1"/>
</dbReference>
<proteinExistence type="predicted"/>
<dbReference type="InParanoid" id="A0A1I5ET11"/>
<dbReference type="AlphaFoldDB" id="A0A1I5ET11"/>
<evidence type="ECO:0000313" key="2">
    <source>
        <dbReference type="Proteomes" id="UP000183413"/>
    </source>
</evidence>
<sequence length="99" mass="11171">MTEPNPHPYYRRSDAGLSLTLSGRAALMDVPVEFVVAQLGTEPGWAERIPPGWAERGNRVRAECWRALGWEADLFTCLDYLAGRMWVLPASRSAGRWRP</sequence>
<reference evidence="1 2" key="1">
    <citation type="submission" date="2016-10" db="EMBL/GenBank/DDBJ databases">
        <authorList>
            <person name="de Groot N.N."/>
        </authorList>
    </citation>
    <scope>NUCLEOTIDE SEQUENCE [LARGE SCALE GENOMIC DNA]</scope>
    <source>
        <strain evidence="1 2">DSM 43067</strain>
    </source>
</reference>
<dbReference type="Proteomes" id="UP000183413">
    <property type="component" value="Unassembled WGS sequence"/>
</dbReference>
<organism evidence="1 2">
    <name type="scientific">Actinomadura madurae</name>
    <dbReference type="NCBI Taxonomy" id="1993"/>
    <lineage>
        <taxon>Bacteria</taxon>
        <taxon>Bacillati</taxon>
        <taxon>Actinomycetota</taxon>
        <taxon>Actinomycetes</taxon>
        <taxon>Streptosporangiales</taxon>
        <taxon>Thermomonosporaceae</taxon>
        <taxon>Actinomadura</taxon>
    </lineage>
</organism>
<evidence type="ECO:0000313" key="1">
    <source>
        <dbReference type="EMBL" id="SFO14579.1"/>
    </source>
</evidence>
<keyword evidence="2" id="KW-1185">Reference proteome</keyword>
<dbReference type="EMBL" id="FOVH01000004">
    <property type="protein sequence ID" value="SFO14579.1"/>
    <property type="molecule type" value="Genomic_DNA"/>
</dbReference>
<name>A0A1I5ET11_9ACTN</name>
<accession>A0A1I5ET11</accession>